<evidence type="ECO:0000313" key="10">
    <source>
        <dbReference type="EMBL" id="OUZ99820.1"/>
    </source>
</evidence>
<evidence type="ECO:0000256" key="5">
    <source>
        <dbReference type="ARBA" id="ARBA00022702"/>
    </source>
</evidence>
<keyword evidence="6 9" id="KW-0732">Signal</keyword>
<dbReference type="GO" id="GO:2000280">
    <property type="term" value="P:regulation of root development"/>
    <property type="evidence" value="ECO:0007669"/>
    <property type="project" value="TreeGrafter"/>
</dbReference>
<gene>
    <name evidence="10" type="ORF">BVC80_9065g98</name>
</gene>
<dbReference type="AlphaFoldDB" id="A0A200PNP6"/>
<dbReference type="OMA" id="CKNIKCI"/>
<keyword evidence="4" id="KW-0964">Secreted</keyword>
<name>A0A200PNP6_MACCD</name>
<dbReference type="OrthoDB" id="1675975at2759"/>
<feature type="chain" id="PRO_5012532597" evidence="9">
    <location>
        <begin position="26"/>
        <end position="135"/>
    </location>
</feature>
<evidence type="ECO:0000256" key="4">
    <source>
        <dbReference type="ARBA" id="ARBA00022525"/>
    </source>
</evidence>
<feature type="signal peptide" evidence="9">
    <location>
        <begin position="1"/>
        <end position="25"/>
    </location>
</feature>
<dbReference type="InterPro" id="IPR033250">
    <property type="entry name" value="CEP"/>
</dbReference>
<keyword evidence="3" id="KW-0052">Apoplast</keyword>
<accession>A0A200PNP6</accession>
<proteinExistence type="inferred from homology"/>
<evidence type="ECO:0000256" key="3">
    <source>
        <dbReference type="ARBA" id="ARBA00022523"/>
    </source>
</evidence>
<organism evidence="10 11">
    <name type="scientific">Macleaya cordata</name>
    <name type="common">Five-seeded plume-poppy</name>
    <name type="synonym">Bocconia cordata</name>
    <dbReference type="NCBI Taxonomy" id="56857"/>
    <lineage>
        <taxon>Eukaryota</taxon>
        <taxon>Viridiplantae</taxon>
        <taxon>Streptophyta</taxon>
        <taxon>Embryophyta</taxon>
        <taxon>Tracheophyta</taxon>
        <taxon>Spermatophyta</taxon>
        <taxon>Magnoliopsida</taxon>
        <taxon>Ranunculales</taxon>
        <taxon>Papaveraceae</taxon>
        <taxon>Papaveroideae</taxon>
        <taxon>Macleaya</taxon>
    </lineage>
</organism>
<comment type="similarity">
    <text evidence="2">Belongs to the C-terminally encoded plant signaling peptide (CEP) family.</text>
</comment>
<feature type="region of interest" description="Disordered" evidence="8">
    <location>
        <begin position="66"/>
        <end position="135"/>
    </location>
</feature>
<dbReference type="GO" id="GO:0048046">
    <property type="term" value="C:apoplast"/>
    <property type="evidence" value="ECO:0007669"/>
    <property type="project" value="UniProtKB-SubCell"/>
</dbReference>
<dbReference type="Proteomes" id="UP000195402">
    <property type="component" value="Unassembled WGS sequence"/>
</dbReference>
<dbReference type="PANTHER" id="PTHR33348">
    <property type="entry name" value="PRECURSOR OF CEP5"/>
    <property type="match status" value="1"/>
</dbReference>
<dbReference type="EMBL" id="MVGT01004390">
    <property type="protein sequence ID" value="OUZ99820.1"/>
    <property type="molecule type" value="Genomic_DNA"/>
</dbReference>
<evidence type="ECO:0000313" key="11">
    <source>
        <dbReference type="Proteomes" id="UP000195402"/>
    </source>
</evidence>
<dbReference type="InParanoid" id="A0A200PNP6"/>
<evidence type="ECO:0000256" key="6">
    <source>
        <dbReference type="ARBA" id="ARBA00022729"/>
    </source>
</evidence>
<reference evidence="10 11" key="1">
    <citation type="journal article" date="2017" name="Mol. Plant">
        <title>The Genome of Medicinal Plant Macleaya cordata Provides New Insights into Benzylisoquinoline Alkaloids Metabolism.</title>
        <authorList>
            <person name="Liu X."/>
            <person name="Liu Y."/>
            <person name="Huang P."/>
            <person name="Ma Y."/>
            <person name="Qing Z."/>
            <person name="Tang Q."/>
            <person name="Cao H."/>
            <person name="Cheng P."/>
            <person name="Zheng Y."/>
            <person name="Yuan Z."/>
            <person name="Zhou Y."/>
            <person name="Liu J."/>
            <person name="Tang Z."/>
            <person name="Zhuo Y."/>
            <person name="Zhang Y."/>
            <person name="Yu L."/>
            <person name="Huang J."/>
            <person name="Yang P."/>
            <person name="Peng Q."/>
            <person name="Zhang J."/>
            <person name="Jiang W."/>
            <person name="Zhang Z."/>
            <person name="Lin K."/>
            <person name="Ro D.K."/>
            <person name="Chen X."/>
            <person name="Xiong X."/>
            <person name="Shang Y."/>
            <person name="Huang S."/>
            <person name="Zeng J."/>
        </authorList>
    </citation>
    <scope>NUCLEOTIDE SEQUENCE [LARGE SCALE GENOMIC DNA]</scope>
    <source>
        <strain evidence="11">cv. BLH2017</strain>
        <tissue evidence="10">Root</tissue>
    </source>
</reference>
<evidence type="ECO:0000256" key="2">
    <source>
        <dbReference type="ARBA" id="ARBA00008963"/>
    </source>
</evidence>
<keyword evidence="11" id="KW-1185">Reference proteome</keyword>
<dbReference type="GO" id="GO:1901371">
    <property type="term" value="P:regulation of leaf morphogenesis"/>
    <property type="evidence" value="ECO:0007669"/>
    <property type="project" value="TreeGrafter"/>
</dbReference>
<dbReference type="GO" id="GO:0006995">
    <property type="term" value="P:cellular response to nitrogen starvation"/>
    <property type="evidence" value="ECO:0007669"/>
    <property type="project" value="UniProtKB-ARBA"/>
</dbReference>
<dbReference type="GO" id="GO:0005179">
    <property type="term" value="F:hormone activity"/>
    <property type="evidence" value="ECO:0007669"/>
    <property type="project" value="UniProtKB-KW"/>
</dbReference>
<dbReference type="GO" id="GO:1902025">
    <property type="term" value="P:nitrate import"/>
    <property type="evidence" value="ECO:0007669"/>
    <property type="project" value="TreeGrafter"/>
</dbReference>
<evidence type="ECO:0000256" key="9">
    <source>
        <dbReference type="SAM" id="SignalP"/>
    </source>
</evidence>
<keyword evidence="5" id="KW-0372">Hormone</keyword>
<dbReference type="GO" id="GO:0048364">
    <property type="term" value="P:root development"/>
    <property type="evidence" value="ECO:0007669"/>
    <property type="project" value="InterPro"/>
</dbReference>
<evidence type="ECO:0000256" key="1">
    <source>
        <dbReference type="ARBA" id="ARBA00004271"/>
    </source>
</evidence>
<comment type="caution">
    <text evidence="10">The sequence shown here is derived from an EMBL/GenBank/DDBJ whole genome shotgun (WGS) entry which is preliminary data.</text>
</comment>
<evidence type="ECO:0000256" key="8">
    <source>
        <dbReference type="SAM" id="MobiDB-lite"/>
    </source>
</evidence>
<keyword evidence="7" id="KW-0379">Hydroxylation</keyword>
<sequence>MANTIIKFSIAFVLIFSHEIPSVEAGRHLKSSSSSSLGKKQDCKNIKCIPNTTTENNLQQLSIGTVNTNNNNKQRIEEEEEEEEAGKNMMMSSEEEVRRDLMSDINVDGYKEKDFRPTTPGHSPGVGHSVQTPNK</sequence>
<comment type="subcellular location">
    <subcellularLocation>
        <location evidence="1">Secreted</location>
        <location evidence="1">Extracellular space</location>
        <location evidence="1">Apoplast</location>
    </subcellularLocation>
</comment>
<evidence type="ECO:0000256" key="7">
    <source>
        <dbReference type="ARBA" id="ARBA00023278"/>
    </source>
</evidence>
<dbReference type="PANTHER" id="PTHR33348:SF3">
    <property type="entry name" value="PRECURSOR OF CEP1"/>
    <property type="match status" value="1"/>
</dbReference>
<protein>
    <submittedName>
        <fullName evidence="10">Uncharacterized protein</fullName>
    </submittedName>
</protein>